<evidence type="ECO:0000256" key="1">
    <source>
        <dbReference type="ARBA" id="ARBA00004496"/>
    </source>
</evidence>
<dbReference type="EMBL" id="DYDO01000013">
    <property type="protein sequence ID" value="DBA13922.1"/>
    <property type="molecule type" value="Genomic_DNA"/>
</dbReference>
<comment type="subcellular location">
    <subcellularLocation>
        <location evidence="1">Cytoplasm</location>
    </subcellularLocation>
</comment>
<gene>
    <name evidence="4" type="ORF">GDO54_004946</name>
</gene>
<proteinExistence type="predicted"/>
<dbReference type="InterPro" id="IPR050637">
    <property type="entry name" value="NLRP_innate_immun_reg"/>
</dbReference>
<dbReference type="Gene3D" id="3.40.50.300">
    <property type="entry name" value="P-loop containing nucleotide triphosphate hydrolases"/>
    <property type="match status" value="1"/>
</dbReference>
<keyword evidence="3" id="KW-0677">Repeat</keyword>
<dbReference type="Proteomes" id="UP001181693">
    <property type="component" value="Unassembled WGS sequence"/>
</dbReference>
<dbReference type="InterPro" id="IPR011029">
    <property type="entry name" value="DEATH-like_dom_sf"/>
</dbReference>
<comment type="caution">
    <text evidence="4">The sequence shown here is derived from an EMBL/GenBank/DDBJ whole genome shotgun (WGS) entry which is preliminary data.</text>
</comment>
<evidence type="ECO:0000256" key="2">
    <source>
        <dbReference type="ARBA" id="ARBA00022490"/>
    </source>
</evidence>
<dbReference type="Gene3D" id="1.10.533.10">
    <property type="entry name" value="Death Domain, Fas"/>
    <property type="match status" value="1"/>
</dbReference>
<evidence type="ECO:0008006" key="6">
    <source>
        <dbReference type="Google" id="ProtNLM"/>
    </source>
</evidence>
<evidence type="ECO:0000313" key="4">
    <source>
        <dbReference type="EMBL" id="DBA13922.1"/>
    </source>
</evidence>
<name>A0AAV2ZPT6_PYXAD</name>
<reference evidence="4" key="1">
    <citation type="thesis" date="2020" institute="ProQuest LLC" country="789 East Eisenhower Parkway, Ann Arbor, MI, USA">
        <title>Comparative Genomics and Chromosome Evolution.</title>
        <authorList>
            <person name="Mudd A.B."/>
        </authorList>
    </citation>
    <scope>NUCLEOTIDE SEQUENCE</scope>
    <source>
        <strain evidence="4">1538</strain>
        <tissue evidence="4">Blood</tissue>
    </source>
</reference>
<dbReference type="PANTHER" id="PTHR45690:SF19">
    <property type="entry name" value="NACHT, LRR AND PYD DOMAINS-CONTAINING PROTEIN 3"/>
    <property type="match status" value="1"/>
</dbReference>
<dbReference type="PANTHER" id="PTHR45690">
    <property type="entry name" value="NACHT, LRR AND PYD DOMAINS-CONTAINING PROTEIN 12"/>
    <property type="match status" value="1"/>
</dbReference>
<dbReference type="InterPro" id="IPR027417">
    <property type="entry name" value="P-loop_NTPase"/>
</dbReference>
<protein>
    <recommendedName>
        <fullName evidence="6">CARD domain-containing protein</fullName>
    </recommendedName>
</protein>
<evidence type="ECO:0000256" key="3">
    <source>
        <dbReference type="ARBA" id="ARBA00022737"/>
    </source>
</evidence>
<evidence type="ECO:0000313" key="5">
    <source>
        <dbReference type="Proteomes" id="UP001181693"/>
    </source>
</evidence>
<organism evidence="4 5">
    <name type="scientific">Pyxicephalus adspersus</name>
    <name type="common">African bullfrog</name>
    <dbReference type="NCBI Taxonomy" id="30357"/>
    <lineage>
        <taxon>Eukaryota</taxon>
        <taxon>Metazoa</taxon>
        <taxon>Chordata</taxon>
        <taxon>Craniata</taxon>
        <taxon>Vertebrata</taxon>
        <taxon>Euteleostomi</taxon>
        <taxon>Amphibia</taxon>
        <taxon>Batrachia</taxon>
        <taxon>Anura</taxon>
        <taxon>Neobatrachia</taxon>
        <taxon>Ranoidea</taxon>
        <taxon>Pyxicephalidae</taxon>
        <taxon>Pyxicephalinae</taxon>
        <taxon>Pyxicephalus</taxon>
    </lineage>
</organism>
<sequence>MLMSPQVSVSTDDIQRFHHQLSAYKDSSLRMIFEYYRDDLTHILGNVDRHTILRELAARKVLSEKCLQNYYSTRTRDAASFSYCLLQDIQKRGRKAVNGLLECLYALKKNHPHPNLLAILDEISQTGESLVQQILLDEHGHTLTLELREIQEKHKQHLMERTEILAEHKPPGTTLEPQGFLISERYVNLVVVSTDQSRKRPQNELIQSGVKHEECLKETQTGLEHISPNRLFRWSHQSQCVPHAVMVSGVPGIGKTTLIQKFVMNG</sequence>
<keyword evidence="2" id="KW-0963">Cytoplasm</keyword>
<keyword evidence="5" id="KW-1185">Reference proteome</keyword>
<dbReference type="AlphaFoldDB" id="A0AAV2ZPT6"/>
<dbReference type="GO" id="GO:0005737">
    <property type="term" value="C:cytoplasm"/>
    <property type="evidence" value="ECO:0007669"/>
    <property type="project" value="UniProtKB-SubCell"/>
</dbReference>
<accession>A0AAV2ZPT6</accession>